<dbReference type="InterPro" id="IPR003594">
    <property type="entry name" value="HATPase_dom"/>
</dbReference>
<evidence type="ECO:0000259" key="1">
    <source>
        <dbReference type="Pfam" id="PF13581"/>
    </source>
</evidence>
<organism evidence="2 3">
    <name type="scientific">Gordonia lacunae</name>
    <dbReference type="NCBI Taxonomy" id="417102"/>
    <lineage>
        <taxon>Bacteria</taxon>
        <taxon>Bacillati</taxon>
        <taxon>Actinomycetota</taxon>
        <taxon>Actinomycetes</taxon>
        <taxon>Mycobacteriales</taxon>
        <taxon>Gordoniaceae</taxon>
        <taxon>Gordonia</taxon>
    </lineage>
</organism>
<protein>
    <submittedName>
        <fullName evidence="2">ATP-binding protein</fullName>
    </submittedName>
</protein>
<gene>
    <name evidence="2" type="ORF">CA982_13960</name>
</gene>
<proteinExistence type="predicted"/>
<dbReference type="Proteomes" id="UP000194632">
    <property type="component" value="Unassembled WGS sequence"/>
</dbReference>
<accession>A0A243Q8Y6</accession>
<dbReference type="GO" id="GO:0005524">
    <property type="term" value="F:ATP binding"/>
    <property type="evidence" value="ECO:0007669"/>
    <property type="project" value="UniProtKB-KW"/>
</dbReference>
<dbReference type="OrthoDB" id="159434at2"/>
<dbReference type="InterPro" id="IPR036890">
    <property type="entry name" value="HATPase_C_sf"/>
</dbReference>
<dbReference type="AlphaFoldDB" id="A0A243Q8Y6"/>
<comment type="caution">
    <text evidence="2">The sequence shown here is derived from an EMBL/GenBank/DDBJ whole genome shotgun (WGS) entry which is preliminary data.</text>
</comment>
<dbReference type="SUPFAM" id="SSF55874">
    <property type="entry name" value="ATPase domain of HSP90 chaperone/DNA topoisomerase II/histidine kinase"/>
    <property type="match status" value="1"/>
</dbReference>
<dbReference type="EMBL" id="NGFO01000015">
    <property type="protein sequence ID" value="OUC78067.1"/>
    <property type="molecule type" value="Genomic_DNA"/>
</dbReference>
<dbReference type="CDD" id="cd16936">
    <property type="entry name" value="HATPase_RsbW-like"/>
    <property type="match status" value="1"/>
</dbReference>
<dbReference type="Gene3D" id="3.30.565.10">
    <property type="entry name" value="Histidine kinase-like ATPase, C-terminal domain"/>
    <property type="match status" value="1"/>
</dbReference>
<sequence>MTENTATRTLEETTSLETLDHIHALLADLLAECPIDDMDAMQFELAVAEIGANVVEHAGEGSTVTVRLELEVAPDRVEARYSDDGNPARVDLDAISLPDDFAERGRGLAIAINVLDELAYRRADGKNHWRLVRNRSA</sequence>
<name>A0A243Q8Y6_9ACTN</name>
<keyword evidence="2" id="KW-0547">Nucleotide-binding</keyword>
<evidence type="ECO:0000313" key="2">
    <source>
        <dbReference type="EMBL" id="OUC78067.1"/>
    </source>
</evidence>
<keyword evidence="3" id="KW-1185">Reference proteome</keyword>
<feature type="domain" description="Histidine kinase/HSP90-like ATPase" evidence="1">
    <location>
        <begin position="16"/>
        <end position="131"/>
    </location>
</feature>
<evidence type="ECO:0000313" key="3">
    <source>
        <dbReference type="Proteomes" id="UP000194632"/>
    </source>
</evidence>
<dbReference type="Pfam" id="PF13581">
    <property type="entry name" value="HATPase_c_2"/>
    <property type="match status" value="1"/>
</dbReference>
<reference evidence="2 3" key="1">
    <citation type="submission" date="2017-05" db="EMBL/GenBank/DDBJ databases">
        <title>Biotechnological potential of actinobacteria isolated from South African environments.</title>
        <authorList>
            <person name="Le Roes-Hill M."/>
            <person name="Prins A."/>
            <person name="Durrell K.A."/>
        </authorList>
    </citation>
    <scope>NUCLEOTIDE SEQUENCE [LARGE SCALE GENOMIC DNA]</scope>
    <source>
        <strain evidence="2">BS2</strain>
    </source>
</reference>
<dbReference type="STRING" id="417102.CA982_13960"/>
<keyword evidence="2" id="KW-0067">ATP-binding</keyword>
<dbReference type="RefSeq" id="WP_086535919.1">
    <property type="nucleotide sequence ID" value="NZ_JBLKRZ010000007.1"/>
</dbReference>